<evidence type="ECO:0000313" key="2">
    <source>
        <dbReference type="EMBL" id="PTU32822.1"/>
    </source>
</evidence>
<dbReference type="AlphaFoldDB" id="A0A2T5MJR8"/>
<reference evidence="2 3" key="1">
    <citation type="submission" date="2018-04" db="EMBL/GenBank/DDBJ databases">
        <title>Novel species isolated from glacier.</title>
        <authorList>
            <person name="Liu Q."/>
            <person name="Xin Y.-H."/>
        </authorList>
    </citation>
    <scope>NUCLEOTIDE SEQUENCE [LARGE SCALE GENOMIC DNA]</scope>
    <source>
        <strain evidence="2 3">GT1R17</strain>
    </source>
</reference>
<evidence type="ECO:0000256" key="1">
    <source>
        <dbReference type="SAM" id="SignalP"/>
    </source>
</evidence>
<feature type="signal peptide" evidence="1">
    <location>
        <begin position="1"/>
        <end position="20"/>
    </location>
</feature>
<sequence length="289" mass="30445">MKRMILIITIPAMLASALTACDGDDSLNMPPAAKLATTNEVAFLFAAYQITRKAPEYGFDFHNRATQPTPVCDNGPTGTVSFKPNTTTPDSNDGEAVFSQCLVGVGTRDEVATGRTTLKCGAGDTQCNTASIEFSDSVNGARTFDFDTTDSTSSPPLDASWKVKGVFPYGPNMYKDQEGTITFTDNINRYAIPNFGIAVVFDHVDRSKTEGRFGVISTPNDCPSGSVSASSDPADPRTITLTGSDGKQATVVANINGSAVVTLADGTTRTYSAGVMSYPQQLCANAALP</sequence>
<feature type="chain" id="PRO_5015544702" description="Lipoprotein" evidence="1">
    <location>
        <begin position="21"/>
        <end position="289"/>
    </location>
</feature>
<accession>A0A2T5MJR8</accession>
<dbReference type="PROSITE" id="PS51257">
    <property type="entry name" value="PROKAR_LIPOPROTEIN"/>
    <property type="match status" value="1"/>
</dbReference>
<keyword evidence="3" id="KW-1185">Reference proteome</keyword>
<name>A0A2T5MJR8_9GAMM</name>
<comment type="caution">
    <text evidence="2">The sequence shown here is derived from an EMBL/GenBank/DDBJ whole genome shotgun (WGS) entry which is preliminary data.</text>
</comment>
<gene>
    <name evidence="2" type="ORF">CJD38_01535</name>
</gene>
<protein>
    <recommendedName>
        <fullName evidence="4">Lipoprotein</fullName>
    </recommendedName>
</protein>
<proteinExistence type="predicted"/>
<keyword evidence="1" id="KW-0732">Signal</keyword>
<dbReference type="EMBL" id="QANS01000001">
    <property type="protein sequence ID" value="PTU32822.1"/>
    <property type="molecule type" value="Genomic_DNA"/>
</dbReference>
<dbReference type="RefSeq" id="WP_107938530.1">
    <property type="nucleotide sequence ID" value="NZ_QANS01000001.1"/>
</dbReference>
<dbReference type="Proteomes" id="UP000244248">
    <property type="component" value="Unassembled WGS sequence"/>
</dbReference>
<evidence type="ECO:0000313" key="3">
    <source>
        <dbReference type="Proteomes" id="UP000244248"/>
    </source>
</evidence>
<organism evidence="2 3">
    <name type="scientific">Stenotrophobium rhamnosiphilum</name>
    <dbReference type="NCBI Taxonomy" id="2029166"/>
    <lineage>
        <taxon>Bacteria</taxon>
        <taxon>Pseudomonadati</taxon>
        <taxon>Pseudomonadota</taxon>
        <taxon>Gammaproteobacteria</taxon>
        <taxon>Nevskiales</taxon>
        <taxon>Nevskiaceae</taxon>
        <taxon>Stenotrophobium</taxon>
    </lineage>
</organism>
<evidence type="ECO:0008006" key="4">
    <source>
        <dbReference type="Google" id="ProtNLM"/>
    </source>
</evidence>